<evidence type="ECO:0000313" key="1">
    <source>
        <dbReference type="EMBL" id="ETP24943.1"/>
    </source>
</evidence>
<name>W2XRB3_PHYNI</name>
<proteinExistence type="predicted"/>
<gene>
    <name evidence="1" type="ORF">F441_02138</name>
</gene>
<evidence type="ECO:0000313" key="2">
    <source>
        <dbReference type="Proteomes" id="UP000018958"/>
    </source>
</evidence>
<dbReference type="AlphaFoldDB" id="W2XRB3"/>
<comment type="caution">
    <text evidence="1">The sequence shown here is derived from an EMBL/GenBank/DDBJ whole genome shotgun (WGS) entry which is preliminary data.</text>
</comment>
<dbReference type="Proteomes" id="UP000018958">
    <property type="component" value="Unassembled WGS sequence"/>
</dbReference>
<protein>
    <submittedName>
        <fullName evidence="1">Uncharacterized protein</fullName>
    </submittedName>
</protein>
<organism evidence="1 2">
    <name type="scientific">Phytophthora nicotianae CJ01A1</name>
    <dbReference type="NCBI Taxonomy" id="1317063"/>
    <lineage>
        <taxon>Eukaryota</taxon>
        <taxon>Sar</taxon>
        <taxon>Stramenopiles</taxon>
        <taxon>Oomycota</taxon>
        <taxon>Peronosporomycetes</taxon>
        <taxon>Peronosporales</taxon>
        <taxon>Peronosporaceae</taxon>
        <taxon>Phytophthora</taxon>
    </lineage>
</organism>
<dbReference type="EMBL" id="ANIX01000435">
    <property type="protein sequence ID" value="ETP24943.1"/>
    <property type="molecule type" value="Genomic_DNA"/>
</dbReference>
<reference evidence="1 2" key="1">
    <citation type="submission" date="2013-11" db="EMBL/GenBank/DDBJ databases">
        <title>The Genome Sequence of Phytophthora parasitica CJ01A1.</title>
        <authorList>
            <consortium name="The Broad Institute Genomics Platform"/>
            <person name="Russ C."/>
            <person name="Tyler B."/>
            <person name="Panabieres F."/>
            <person name="Shan W."/>
            <person name="Tripathy S."/>
            <person name="Grunwald N."/>
            <person name="Machado M."/>
            <person name="Johnson C.S."/>
            <person name="Walker B."/>
            <person name="Young S.K."/>
            <person name="Zeng Q."/>
            <person name="Gargeya S."/>
            <person name="Fitzgerald M."/>
            <person name="Haas B."/>
            <person name="Abouelleil A."/>
            <person name="Allen A.W."/>
            <person name="Alvarado L."/>
            <person name="Arachchi H.M."/>
            <person name="Berlin A.M."/>
            <person name="Chapman S.B."/>
            <person name="Gainer-Dewar J."/>
            <person name="Goldberg J."/>
            <person name="Griggs A."/>
            <person name="Gujja S."/>
            <person name="Hansen M."/>
            <person name="Howarth C."/>
            <person name="Imamovic A."/>
            <person name="Ireland A."/>
            <person name="Larimer J."/>
            <person name="McCowan C."/>
            <person name="Murphy C."/>
            <person name="Pearson M."/>
            <person name="Poon T.W."/>
            <person name="Priest M."/>
            <person name="Roberts A."/>
            <person name="Saif S."/>
            <person name="Shea T."/>
            <person name="Sisk P."/>
            <person name="Sykes S."/>
            <person name="Wortman J."/>
            <person name="Nusbaum C."/>
            <person name="Birren B."/>
        </authorList>
    </citation>
    <scope>NUCLEOTIDE SEQUENCE [LARGE SCALE GENOMIC DNA]</scope>
    <source>
        <strain evidence="1 2">CJ01A1</strain>
    </source>
</reference>
<accession>W2XRB3</accession>
<sequence>MASSRGSHCAPDDDFDAALLLPEDSFEPAHEQGEHEVEAILDMQWKMRTSYPRIPGEARVRFRCKPENIVLALGARMIRILDDDIQEVWSDDSDGQVWMSWLK</sequence>